<dbReference type="GeneID" id="5486595"/>
<dbReference type="EMBL" id="CH476631">
    <property type="protein sequence ID" value="EDN92423.1"/>
    <property type="molecule type" value="Genomic_DNA"/>
</dbReference>
<evidence type="ECO:0000313" key="2">
    <source>
        <dbReference type="Proteomes" id="UP000001312"/>
    </source>
</evidence>
<dbReference type="InParanoid" id="A7ESI1"/>
<accession>A7ESI1</accession>
<reference evidence="2" key="1">
    <citation type="journal article" date="2011" name="PLoS Genet.">
        <title>Genomic analysis of the necrotrophic fungal pathogens Sclerotinia sclerotiorum and Botrytis cinerea.</title>
        <authorList>
            <person name="Amselem J."/>
            <person name="Cuomo C.A."/>
            <person name="van Kan J.A."/>
            <person name="Viaud M."/>
            <person name="Benito E.P."/>
            <person name="Couloux A."/>
            <person name="Coutinho P.M."/>
            <person name="de Vries R.P."/>
            <person name="Dyer P.S."/>
            <person name="Fillinger S."/>
            <person name="Fournier E."/>
            <person name="Gout L."/>
            <person name="Hahn M."/>
            <person name="Kohn L."/>
            <person name="Lapalu N."/>
            <person name="Plummer K.M."/>
            <person name="Pradier J.M."/>
            <person name="Quevillon E."/>
            <person name="Sharon A."/>
            <person name="Simon A."/>
            <person name="ten Have A."/>
            <person name="Tudzynski B."/>
            <person name="Tudzynski P."/>
            <person name="Wincker P."/>
            <person name="Andrew M."/>
            <person name="Anthouard V."/>
            <person name="Beever R.E."/>
            <person name="Beffa R."/>
            <person name="Benoit I."/>
            <person name="Bouzid O."/>
            <person name="Brault B."/>
            <person name="Chen Z."/>
            <person name="Choquer M."/>
            <person name="Collemare J."/>
            <person name="Cotton P."/>
            <person name="Danchin E.G."/>
            <person name="Da Silva C."/>
            <person name="Gautier A."/>
            <person name="Giraud C."/>
            <person name="Giraud T."/>
            <person name="Gonzalez C."/>
            <person name="Grossetete S."/>
            <person name="Guldener U."/>
            <person name="Henrissat B."/>
            <person name="Howlett B.J."/>
            <person name="Kodira C."/>
            <person name="Kretschmer M."/>
            <person name="Lappartient A."/>
            <person name="Leroch M."/>
            <person name="Levis C."/>
            <person name="Mauceli E."/>
            <person name="Neuveglise C."/>
            <person name="Oeser B."/>
            <person name="Pearson M."/>
            <person name="Poulain J."/>
            <person name="Poussereau N."/>
            <person name="Quesneville H."/>
            <person name="Rascle C."/>
            <person name="Schumacher J."/>
            <person name="Segurens B."/>
            <person name="Sexton A."/>
            <person name="Silva E."/>
            <person name="Sirven C."/>
            <person name="Soanes D.M."/>
            <person name="Talbot N.J."/>
            <person name="Templeton M."/>
            <person name="Yandava C."/>
            <person name="Yarden O."/>
            <person name="Zeng Q."/>
            <person name="Rollins J.A."/>
            <person name="Lebrun M.H."/>
            <person name="Dickman M."/>
        </authorList>
    </citation>
    <scope>NUCLEOTIDE SEQUENCE [LARGE SCALE GENOMIC DNA]</scope>
    <source>
        <strain evidence="2">ATCC 18683 / 1980 / Ss-1</strain>
    </source>
</reference>
<protein>
    <submittedName>
        <fullName evidence="1">Uncharacterized protein</fullName>
    </submittedName>
</protein>
<dbReference type="AlphaFoldDB" id="A7ESI1"/>
<gene>
    <name evidence="1" type="ORF">SS1G_08286</name>
</gene>
<sequence length="49" mass="5791">MSIPRCRDDFRKSFDTFQRVGFVTISTFKKIRSEGAEKYTVDGKLWNVE</sequence>
<dbReference type="RefSeq" id="XP_001590546.1">
    <property type="nucleotide sequence ID" value="XM_001590496.1"/>
</dbReference>
<dbReference type="KEGG" id="ssl:SS1G_08286"/>
<name>A7ESI1_SCLS1</name>
<organism evidence="1 2">
    <name type="scientific">Sclerotinia sclerotiorum (strain ATCC 18683 / 1980 / Ss-1)</name>
    <name type="common">White mold</name>
    <name type="synonym">Whetzelinia sclerotiorum</name>
    <dbReference type="NCBI Taxonomy" id="665079"/>
    <lineage>
        <taxon>Eukaryota</taxon>
        <taxon>Fungi</taxon>
        <taxon>Dikarya</taxon>
        <taxon>Ascomycota</taxon>
        <taxon>Pezizomycotina</taxon>
        <taxon>Leotiomycetes</taxon>
        <taxon>Helotiales</taxon>
        <taxon>Sclerotiniaceae</taxon>
        <taxon>Sclerotinia</taxon>
    </lineage>
</organism>
<keyword evidence="2" id="KW-1185">Reference proteome</keyword>
<dbReference type="Proteomes" id="UP000001312">
    <property type="component" value="Unassembled WGS sequence"/>
</dbReference>
<evidence type="ECO:0000313" key="1">
    <source>
        <dbReference type="EMBL" id="EDN92423.1"/>
    </source>
</evidence>
<dbReference type="HOGENOM" id="CLU_3143915_0_0_1"/>
<proteinExistence type="predicted"/>